<dbReference type="AlphaFoldDB" id="A0A0C3C1U8"/>
<dbReference type="STRING" id="913774.A0A0C3C1U8"/>
<name>A0A0C3C1U8_OIDMZ</name>
<dbReference type="Gene3D" id="3.40.50.720">
    <property type="entry name" value="NAD(P)-binding Rossmann-like Domain"/>
    <property type="match status" value="2"/>
</dbReference>
<evidence type="ECO:0000256" key="1">
    <source>
        <dbReference type="ARBA" id="ARBA00006328"/>
    </source>
</evidence>
<feature type="domain" description="NmrA-like" evidence="3">
    <location>
        <begin position="1"/>
        <end position="78"/>
    </location>
</feature>
<reference evidence="4 5" key="1">
    <citation type="submission" date="2014-04" db="EMBL/GenBank/DDBJ databases">
        <authorList>
            <consortium name="DOE Joint Genome Institute"/>
            <person name="Kuo A."/>
            <person name="Martino E."/>
            <person name="Perotto S."/>
            <person name="Kohler A."/>
            <person name="Nagy L.G."/>
            <person name="Floudas D."/>
            <person name="Copeland A."/>
            <person name="Barry K.W."/>
            <person name="Cichocki N."/>
            <person name="Veneault-Fourrey C."/>
            <person name="LaButti K."/>
            <person name="Lindquist E.A."/>
            <person name="Lipzen A."/>
            <person name="Lundell T."/>
            <person name="Morin E."/>
            <person name="Murat C."/>
            <person name="Sun H."/>
            <person name="Tunlid A."/>
            <person name="Henrissat B."/>
            <person name="Grigoriev I.V."/>
            <person name="Hibbett D.S."/>
            <person name="Martin F."/>
            <person name="Nordberg H.P."/>
            <person name="Cantor M.N."/>
            <person name="Hua S.X."/>
        </authorList>
    </citation>
    <scope>NUCLEOTIDE SEQUENCE [LARGE SCALE GENOMIC DNA]</scope>
    <source>
        <strain evidence="4 5">Zn</strain>
    </source>
</reference>
<dbReference type="InterPro" id="IPR008030">
    <property type="entry name" value="NmrA-like"/>
</dbReference>
<keyword evidence="2" id="KW-0521">NADP</keyword>
<dbReference type="InterPro" id="IPR051164">
    <property type="entry name" value="NmrA-like_oxidored"/>
</dbReference>
<dbReference type="Proteomes" id="UP000054321">
    <property type="component" value="Unassembled WGS sequence"/>
</dbReference>
<dbReference type="PANTHER" id="PTHR42748:SF26">
    <property type="entry name" value="NMRA-LIKE DOMAIN-CONTAINING PROTEIN"/>
    <property type="match status" value="1"/>
</dbReference>
<reference evidence="5" key="2">
    <citation type="submission" date="2015-01" db="EMBL/GenBank/DDBJ databases">
        <title>Evolutionary Origins and Diversification of the Mycorrhizal Mutualists.</title>
        <authorList>
            <consortium name="DOE Joint Genome Institute"/>
            <consortium name="Mycorrhizal Genomics Consortium"/>
            <person name="Kohler A."/>
            <person name="Kuo A."/>
            <person name="Nagy L.G."/>
            <person name="Floudas D."/>
            <person name="Copeland A."/>
            <person name="Barry K.W."/>
            <person name="Cichocki N."/>
            <person name="Veneault-Fourrey C."/>
            <person name="LaButti K."/>
            <person name="Lindquist E.A."/>
            <person name="Lipzen A."/>
            <person name="Lundell T."/>
            <person name="Morin E."/>
            <person name="Murat C."/>
            <person name="Riley R."/>
            <person name="Ohm R."/>
            <person name="Sun H."/>
            <person name="Tunlid A."/>
            <person name="Henrissat B."/>
            <person name="Grigoriev I.V."/>
            <person name="Hibbett D.S."/>
            <person name="Martin F."/>
        </authorList>
    </citation>
    <scope>NUCLEOTIDE SEQUENCE [LARGE SCALE GENOMIC DNA]</scope>
    <source>
        <strain evidence="5">Zn</strain>
    </source>
</reference>
<dbReference type="SUPFAM" id="SSF51735">
    <property type="entry name" value="NAD(P)-binding Rossmann-fold domains"/>
    <property type="match status" value="1"/>
</dbReference>
<keyword evidence="5" id="KW-1185">Reference proteome</keyword>
<proteinExistence type="inferred from homology"/>
<dbReference type="PANTHER" id="PTHR42748">
    <property type="entry name" value="NITROGEN METABOLITE REPRESSION PROTEIN NMRA FAMILY MEMBER"/>
    <property type="match status" value="1"/>
</dbReference>
<dbReference type="GO" id="GO:0005634">
    <property type="term" value="C:nucleus"/>
    <property type="evidence" value="ECO:0007669"/>
    <property type="project" value="TreeGrafter"/>
</dbReference>
<evidence type="ECO:0000259" key="3">
    <source>
        <dbReference type="Pfam" id="PF05368"/>
    </source>
</evidence>
<accession>A0A0C3C1U8</accession>
<evidence type="ECO:0000256" key="2">
    <source>
        <dbReference type="ARBA" id="ARBA00022857"/>
    </source>
</evidence>
<gene>
    <name evidence="4" type="ORF">OIDMADRAFT_185022</name>
</gene>
<dbReference type="Pfam" id="PF05368">
    <property type="entry name" value="NmrA"/>
    <property type="match status" value="1"/>
</dbReference>
<evidence type="ECO:0000313" key="4">
    <source>
        <dbReference type="EMBL" id="KIM92823.1"/>
    </source>
</evidence>
<protein>
    <recommendedName>
        <fullName evidence="3">NmrA-like domain-containing protein</fullName>
    </recommendedName>
</protein>
<dbReference type="InParanoid" id="A0A0C3C1U8"/>
<organism evidence="4 5">
    <name type="scientific">Oidiodendron maius (strain Zn)</name>
    <dbReference type="NCBI Taxonomy" id="913774"/>
    <lineage>
        <taxon>Eukaryota</taxon>
        <taxon>Fungi</taxon>
        <taxon>Dikarya</taxon>
        <taxon>Ascomycota</taxon>
        <taxon>Pezizomycotina</taxon>
        <taxon>Leotiomycetes</taxon>
        <taxon>Leotiomycetes incertae sedis</taxon>
        <taxon>Myxotrichaceae</taxon>
        <taxon>Oidiodendron</taxon>
    </lineage>
</organism>
<dbReference type="InterPro" id="IPR036291">
    <property type="entry name" value="NAD(P)-bd_dom_sf"/>
</dbReference>
<dbReference type="EMBL" id="KN832905">
    <property type="protein sequence ID" value="KIM92823.1"/>
    <property type="molecule type" value="Genomic_DNA"/>
</dbReference>
<dbReference type="HOGENOM" id="CLU_1200140_0_0_1"/>
<dbReference type="OrthoDB" id="3358371at2759"/>
<sequence length="231" mass="25289">MTKLICVIEVTGNQGGSVAQQFLQDSNYCVRGITRNPSSVAALKLAAQGIDVVAGDLDDVQTLISAFAGANIIFIGTNYWEPFFRPNCRNKALDLDIKRMSFLDVMVPHFAVNTDMSNFVYVVSKTPPGIAYMAAGTECSWSEYTRMWSTVTGIPAAYKQITVEQFIALVGDEALGQETADMFSYSSEPEYDGGDKTLLKANDIKAAGIECPMTTLEEFIKNEDWSSIIAQ</sequence>
<comment type="similarity">
    <text evidence="1">Belongs to the NmrA-type oxidoreductase family.</text>
</comment>
<evidence type="ECO:0000313" key="5">
    <source>
        <dbReference type="Proteomes" id="UP000054321"/>
    </source>
</evidence>